<dbReference type="SMART" id="SM00256">
    <property type="entry name" value="FBOX"/>
    <property type="match status" value="1"/>
</dbReference>
<dbReference type="EMBL" id="CACRXK020009098">
    <property type="protein sequence ID" value="CAB4016390.1"/>
    <property type="molecule type" value="Genomic_DNA"/>
</dbReference>
<keyword evidence="2" id="KW-1185">Reference proteome</keyword>
<proteinExistence type="predicted"/>
<dbReference type="InterPro" id="IPR015943">
    <property type="entry name" value="WD40/YVTN_repeat-like_dom_sf"/>
</dbReference>
<dbReference type="PROSITE" id="PS50294">
    <property type="entry name" value="WD_REPEATS_REGION"/>
    <property type="match status" value="2"/>
</dbReference>
<dbReference type="PROSITE" id="PS50082">
    <property type="entry name" value="WD_REPEATS_2"/>
    <property type="match status" value="2"/>
</dbReference>
<dbReference type="PROSITE" id="PS00678">
    <property type="entry name" value="WD_REPEATS_1"/>
    <property type="match status" value="1"/>
</dbReference>
<dbReference type="PANTHER" id="PTHR44436">
    <property type="entry name" value="F-BOX/WD REPEAT-CONTAINING PROTEIN 2"/>
    <property type="match status" value="1"/>
</dbReference>
<dbReference type="SMART" id="SM00320">
    <property type="entry name" value="WD40"/>
    <property type="match status" value="3"/>
</dbReference>
<gene>
    <name evidence="1" type="ORF">PACLA_8A052696</name>
</gene>
<dbReference type="InterPro" id="IPR036047">
    <property type="entry name" value="F-box-like_dom_sf"/>
</dbReference>
<comment type="caution">
    <text evidence="1">The sequence shown here is derived from an EMBL/GenBank/DDBJ whole genome shotgun (WGS) entry which is preliminary data.</text>
</comment>
<organism evidence="1 2">
    <name type="scientific">Paramuricea clavata</name>
    <name type="common">Red gorgonian</name>
    <name type="synonym">Violescent sea-whip</name>
    <dbReference type="NCBI Taxonomy" id="317549"/>
    <lineage>
        <taxon>Eukaryota</taxon>
        <taxon>Metazoa</taxon>
        <taxon>Cnidaria</taxon>
        <taxon>Anthozoa</taxon>
        <taxon>Octocorallia</taxon>
        <taxon>Malacalcyonacea</taxon>
        <taxon>Plexauridae</taxon>
        <taxon>Paramuricea</taxon>
    </lineage>
</organism>
<sequence>MAKFEASLENFARDFKSYTDPEKNLVIQTILTLCGPEQLRFLSEELHSLVKRDFIKFLPTELAFNVVKFLDYKTFSRCCLVSKAWNTILSNFTEVWTETCKRLGVVDQKLTKTVDWKLELRNGLRRIKRFRRYRTAGFAKRELDGHTERVTAFYYKDGLLASGSDDRTVRLWDVASGTCKYELTCHTCSDLKFDEVQVVTASCDNTLARWEWATGNCLTKYQGHVGAVFCVDYNTELDLVVSGSSDSTVKLWQMSTGLCLATKLGHQNWLISVLVAQIAQEYQTKLQRKYVVISMSRECIKVWSVRTSEEYDCIATISNQSENCPVLQYLPKLLCNGRDIICASDQGVCIWNLETFQLTRLFKKHDHILVAFGEIFSLCWKNNNLHILNNKTEDCLSEMPAHWSKPKVGYRFIDCGGETAWLNDCSKELESGPIYFARDGKTIVIIQWSMDSKVVNGMNLHE</sequence>
<evidence type="ECO:0000313" key="1">
    <source>
        <dbReference type="EMBL" id="CAB4016390.1"/>
    </source>
</evidence>
<dbReference type="SUPFAM" id="SSF81383">
    <property type="entry name" value="F-box domain"/>
    <property type="match status" value="1"/>
</dbReference>
<dbReference type="PROSITE" id="PS50181">
    <property type="entry name" value="FBOX"/>
    <property type="match status" value="1"/>
</dbReference>
<dbReference type="InterPro" id="IPR001680">
    <property type="entry name" value="WD40_rpt"/>
</dbReference>
<dbReference type="InterPro" id="IPR020472">
    <property type="entry name" value="WD40_PAC1"/>
</dbReference>
<dbReference type="InterPro" id="IPR019775">
    <property type="entry name" value="WD40_repeat_CS"/>
</dbReference>
<dbReference type="SUPFAM" id="SSF50978">
    <property type="entry name" value="WD40 repeat-like"/>
    <property type="match status" value="1"/>
</dbReference>
<dbReference type="OrthoDB" id="538223at2759"/>
<dbReference type="InterPro" id="IPR042627">
    <property type="entry name" value="FBXW2"/>
</dbReference>
<dbReference type="Gene3D" id="2.130.10.10">
    <property type="entry name" value="YVTN repeat-like/Quinoprotein amine dehydrogenase"/>
    <property type="match status" value="1"/>
</dbReference>
<dbReference type="Proteomes" id="UP001152795">
    <property type="component" value="Unassembled WGS sequence"/>
</dbReference>
<dbReference type="InterPro" id="IPR001810">
    <property type="entry name" value="F-box_dom"/>
</dbReference>
<dbReference type="CDD" id="cd00200">
    <property type="entry name" value="WD40"/>
    <property type="match status" value="1"/>
</dbReference>
<dbReference type="Pfam" id="PF00400">
    <property type="entry name" value="WD40"/>
    <property type="match status" value="2"/>
</dbReference>
<dbReference type="InterPro" id="IPR036322">
    <property type="entry name" value="WD40_repeat_dom_sf"/>
</dbReference>
<dbReference type="AlphaFoldDB" id="A0A7D9IXW3"/>
<protein>
    <submittedName>
        <fullName evidence="1">F-box WD repeat-containing 2</fullName>
    </submittedName>
</protein>
<evidence type="ECO:0000313" key="2">
    <source>
        <dbReference type="Proteomes" id="UP001152795"/>
    </source>
</evidence>
<dbReference type="PANTHER" id="PTHR44436:SF1">
    <property type="entry name" value="F-BOX_WD REPEAT-CONTAINING PROTEIN 2"/>
    <property type="match status" value="1"/>
</dbReference>
<reference evidence="1" key="1">
    <citation type="submission" date="2020-04" db="EMBL/GenBank/DDBJ databases">
        <authorList>
            <person name="Alioto T."/>
            <person name="Alioto T."/>
            <person name="Gomez Garrido J."/>
        </authorList>
    </citation>
    <scope>NUCLEOTIDE SEQUENCE</scope>
    <source>
        <strain evidence="1">A484AB</strain>
    </source>
</reference>
<dbReference type="Pfam" id="PF12937">
    <property type="entry name" value="F-box-like"/>
    <property type="match status" value="1"/>
</dbReference>
<dbReference type="PRINTS" id="PR00320">
    <property type="entry name" value="GPROTEINBRPT"/>
</dbReference>
<dbReference type="Gene3D" id="1.20.1280.50">
    <property type="match status" value="1"/>
</dbReference>
<accession>A0A7D9IXW3</accession>
<name>A0A7D9IXW3_PARCT</name>